<evidence type="ECO:0000313" key="3">
    <source>
        <dbReference type="Proteomes" id="UP001209317"/>
    </source>
</evidence>
<keyword evidence="1" id="KW-0732">Signal</keyword>
<dbReference type="RefSeq" id="WP_263037797.1">
    <property type="nucleotide sequence ID" value="NZ_JAOTPL010000008.1"/>
</dbReference>
<accession>A0AAE3INL5</accession>
<dbReference type="InterPro" id="IPR021314">
    <property type="entry name" value="DUF2911"/>
</dbReference>
<dbReference type="Pfam" id="PF11138">
    <property type="entry name" value="DUF2911"/>
    <property type="match status" value="1"/>
</dbReference>
<proteinExistence type="predicted"/>
<dbReference type="Proteomes" id="UP001209317">
    <property type="component" value="Unassembled WGS sequence"/>
</dbReference>
<comment type="caution">
    <text evidence="2">The sequence shown here is derived from an EMBL/GenBank/DDBJ whole genome shotgun (WGS) entry which is preliminary data.</text>
</comment>
<organism evidence="2 3">
    <name type="scientific">Haoranjiania flava</name>
    <dbReference type="NCBI Taxonomy" id="1856322"/>
    <lineage>
        <taxon>Bacteria</taxon>
        <taxon>Pseudomonadati</taxon>
        <taxon>Bacteroidota</taxon>
        <taxon>Chitinophagia</taxon>
        <taxon>Chitinophagales</taxon>
        <taxon>Chitinophagaceae</taxon>
        <taxon>Haoranjiania</taxon>
    </lineage>
</organism>
<dbReference type="Gene3D" id="1.25.40.1040">
    <property type="match status" value="1"/>
</dbReference>
<dbReference type="EMBL" id="JAOTPL010000008">
    <property type="protein sequence ID" value="MCU7694311.1"/>
    <property type="molecule type" value="Genomic_DNA"/>
</dbReference>
<protein>
    <submittedName>
        <fullName evidence="2">DUF2911 domain-containing protein</fullName>
    </submittedName>
</protein>
<sequence length="281" mass="31237">MRKSSGIMFFIAGMLFVCTANAQLKTPPASSFQSVKQSFALSEISVEYSRPNVNKRTVYGGLVPFDKIWRTGANASTKITFGEDVKINGKDLPAGTYALLSIPGRNNWELLFYSDTRIGANVAAYDKSKEVLRVNAKPQKINWFFETFTVLFTDVKPNSLNVDLVWENTKVSFNVSAEIDARIMAGIEDAMKGDKPPYFQAAAYYYDNNKDLSKALNWVNTAAEENPNAYWIQALKAKIELKKGDKKAAAVTAQKVIDLATEGKNNDYIAIGKDLLQQAKK</sequence>
<keyword evidence="3" id="KW-1185">Reference proteome</keyword>
<dbReference type="SUPFAM" id="SSF48452">
    <property type="entry name" value="TPR-like"/>
    <property type="match status" value="1"/>
</dbReference>
<name>A0AAE3INL5_9BACT</name>
<dbReference type="InterPro" id="IPR011990">
    <property type="entry name" value="TPR-like_helical_dom_sf"/>
</dbReference>
<evidence type="ECO:0000256" key="1">
    <source>
        <dbReference type="SAM" id="SignalP"/>
    </source>
</evidence>
<dbReference type="AlphaFoldDB" id="A0AAE3INL5"/>
<gene>
    <name evidence="2" type="ORF">OD355_07265</name>
</gene>
<feature type="chain" id="PRO_5042194043" evidence="1">
    <location>
        <begin position="23"/>
        <end position="281"/>
    </location>
</feature>
<reference evidence="2" key="1">
    <citation type="submission" date="2022-10" db="EMBL/GenBank/DDBJ databases">
        <authorList>
            <person name="Kim H.S."/>
            <person name="Kim J.-S."/>
            <person name="Suh M.K."/>
            <person name="Eom M.K."/>
            <person name="Lee J.-S."/>
        </authorList>
    </citation>
    <scope>NUCLEOTIDE SEQUENCE</scope>
    <source>
        <strain evidence="2">LIP-5</strain>
    </source>
</reference>
<feature type="signal peptide" evidence="1">
    <location>
        <begin position="1"/>
        <end position="22"/>
    </location>
</feature>
<evidence type="ECO:0000313" key="2">
    <source>
        <dbReference type="EMBL" id="MCU7694311.1"/>
    </source>
</evidence>